<dbReference type="GeneID" id="108835203"/>
<dbReference type="PANTHER" id="PTHR33784:SF29">
    <property type="entry name" value="F-BOX DOMAIN-CONTAINING PROTEIN"/>
    <property type="match status" value="1"/>
</dbReference>
<sequence>MPEFPIENLPTDLQGLVVQRVVHNGCKDLFRLRATCKSMRALTDDAEVYASLDMLSIPWRIPGFMLPPLLKRCYQEGNPSTLYIKGVEYLYIQDRHVEGLALIKRAADACYQPASYTYAMTTKIWVVMVTTSVDLQEKPLLRSGRWSETPTGYEISIIRRISV</sequence>
<dbReference type="Proteomes" id="UP000504610">
    <property type="component" value="Unplaced"/>
</dbReference>
<proteinExistence type="predicted"/>
<evidence type="ECO:0000313" key="2">
    <source>
        <dbReference type="Proteomes" id="UP000504610"/>
    </source>
</evidence>
<keyword evidence="2" id="KW-1185">Reference proteome</keyword>
<dbReference type="InterPro" id="IPR057136">
    <property type="entry name" value="At2g35280_TPR_dom"/>
</dbReference>
<gene>
    <name evidence="3" type="primary">LOC108835203</name>
</gene>
<reference evidence="3" key="1">
    <citation type="submission" date="2025-08" db="UniProtKB">
        <authorList>
            <consortium name="RefSeq"/>
        </authorList>
    </citation>
    <scope>IDENTIFICATION</scope>
    <source>
        <tissue evidence="3">Leaf</tissue>
    </source>
</reference>
<name>A0A6J0LV93_RAPSA</name>
<dbReference type="Pfam" id="PF23310">
    <property type="entry name" value="TPR_27"/>
    <property type="match status" value="1"/>
</dbReference>
<dbReference type="SUPFAM" id="SSF81383">
    <property type="entry name" value="F-box domain"/>
    <property type="match status" value="1"/>
</dbReference>
<dbReference type="AlphaFoldDB" id="A0A6J0LV93"/>
<dbReference type="InterPro" id="IPR036047">
    <property type="entry name" value="F-box-like_dom_sf"/>
</dbReference>
<evidence type="ECO:0000259" key="1">
    <source>
        <dbReference type="Pfam" id="PF23310"/>
    </source>
</evidence>
<accession>A0A6J0LV93</accession>
<protein>
    <submittedName>
        <fullName evidence="3">F-box protein At2g35280-like</fullName>
    </submittedName>
</protein>
<organism evidence="2 3">
    <name type="scientific">Raphanus sativus</name>
    <name type="common">Radish</name>
    <name type="synonym">Raphanus raphanistrum var. sativus</name>
    <dbReference type="NCBI Taxonomy" id="3726"/>
    <lineage>
        <taxon>Eukaryota</taxon>
        <taxon>Viridiplantae</taxon>
        <taxon>Streptophyta</taxon>
        <taxon>Embryophyta</taxon>
        <taxon>Tracheophyta</taxon>
        <taxon>Spermatophyta</taxon>
        <taxon>Magnoliopsida</taxon>
        <taxon>eudicotyledons</taxon>
        <taxon>Gunneridae</taxon>
        <taxon>Pentapetalae</taxon>
        <taxon>rosids</taxon>
        <taxon>malvids</taxon>
        <taxon>Brassicales</taxon>
        <taxon>Brassicaceae</taxon>
        <taxon>Brassiceae</taxon>
        <taxon>Raphanus</taxon>
    </lineage>
</organism>
<dbReference type="KEGG" id="rsz:108835203"/>
<dbReference type="RefSeq" id="XP_018463987.2">
    <property type="nucleotide sequence ID" value="XM_018608485.2"/>
</dbReference>
<dbReference type="InterPro" id="IPR040338">
    <property type="entry name" value="At1g67623-like"/>
</dbReference>
<dbReference type="PANTHER" id="PTHR33784">
    <property type="entry name" value="OS05G0482100 PROTEIN"/>
    <property type="match status" value="1"/>
</dbReference>
<evidence type="ECO:0000313" key="3">
    <source>
        <dbReference type="RefSeq" id="XP_018463987.2"/>
    </source>
</evidence>
<feature type="domain" description="At2g35280-like TPR" evidence="1">
    <location>
        <begin position="67"/>
        <end position="121"/>
    </location>
</feature>
<dbReference type="OrthoDB" id="1077176at2759"/>